<proteinExistence type="predicted"/>
<accession>A0A915IQM9</accession>
<dbReference type="AlphaFoldDB" id="A0A915IQM9"/>
<reference evidence="2" key="1">
    <citation type="submission" date="2022-11" db="UniProtKB">
        <authorList>
            <consortium name="WormBaseParasite"/>
        </authorList>
    </citation>
    <scope>IDENTIFICATION</scope>
</reference>
<protein>
    <submittedName>
        <fullName evidence="2">Uncharacterized protein</fullName>
    </submittedName>
</protein>
<dbReference type="Proteomes" id="UP000887565">
    <property type="component" value="Unplaced"/>
</dbReference>
<keyword evidence="1" id="KW-1185">Reference proteome</keyword>
<dbReference type="WBParaSite" id="nRc.2.0.1.t16116-RA">
    <property type="protein sequence ID" value="nRc.2.0.1.t16116-RA"/>
    <property type="gene ID" value="nRc.2.0.1.g16116"/>
</dbReference>
<name>A0A915IQM9_ROMCU</name>
<organism evidence="1 2">
    <name type="scientific">Romanomermis culicivorax</name>
    <name type="common">Nematode worm</name>
    <dbReference type="NCBI Taxonomy" id="13658"/>
    <lineage>
        <taxon>Eukaryota</taxon>
        <taxon>Metazoa</taxon>
        <taxon>Ecdysozoa</taxon>
        <taxon>Nematoda</taxon>
        <taxon>Enoplea</taxon>
        <taxon>Dorylaimia</taxon>
        <taxon>Mermithida</taxon>
        <taxon>Mermithoidea</taxon>
        <taxon>Mermithidae</taxon>
        <taxon>Romanomermis</taxon>
    </lineage>
</organism>
<sequence>MLRRIQGLEIIRTNLRSIQKEEDQSLIYREPKCEECGSSRNDDFDGATPKISFIDDQNFFSEQTTFLVSEEYFERQDDDYSVCKACRVHIILRDSAANIKAVIEDLEF</sequence>
<evidence type="ECO:0000313" key="1">
    <source>
        <dbReference type="Proteomes" id="UP000887565"/>
    </source>
</evidence>
<evidence type="ECO:0000313" key="2">
    <source>
        <dbReference type="WBParaSite" id="nRc.2.0.1.t16116-RA"/>
    </source>
</evidence>